<evidence type="ECO:0000256" key="5">
    <source>
        <dbReference type="ARBA" id="ARBA00022824"/>
    </source>
</evidence>
<evidence type="ECO:0000256" key="4">
    <source>
        <dbReference type="ARBA" id="ARBA00022692"/>
    </source>
</evidence>
<keyword evidence="7" id="KW-0007">Acetylation</keyword>
<dbReference type="EC" id="4.1.1.90" evidence="2"/>
<evidence type="ECO:0000256" key="15">
    <source>
        <dbReference type="SAM" id="Phobius"/>
    </source>
</evidence>
<evidence type="ECO:0000256" key="6">
    <source>
        <dbReference type="ARBA" id="ARBA00022989"/>
    </source>
</evidence>
<feature type="transmembrane region" description="Helical" evidence="15">
    <location>
        <begin position="113"/>
        <end position="132"/>
    </location>
</feature>
<feature type="transmembrane region" description="Helical" evidence="15">
    <location>
        <begin position="84"/>
        <end position="101"/>
    </location>
</feature>
<feature type="transmembrane region" description="Helical" evidence="15">
    <location>
        <begin position="47"/>
        <end position="63"/>
    </location>
</feature>
<feature type="transmembrane region" description="Helical" evidence="15">
    <location>
        <begin position="236"/>
        <end position="253"/>
    </location>
</feature>
<keyword evidence="6 15" id="KW-1133">Transmembrane helix</keyword>
<feature type="transmembrane region" description="Helical" evidence="15">
    <location>
        <begin position="7"/>
        <end position="35"/>
    </location>
</feature>
<evidence type="ECO:0000256" key="2">
    <source>
        <dbReference type="ARBA" id="ARBA00012248"/>
    </source>
</evidence>
<evidence type="ECO:0000256" key="10">
    <source>
        <dbReference type="ARBA" id="ARBA00023239"/>
    </source>
</evidence>
<dbReference type="EMBL" id="GITU01001900">
    <property type="protein sequence ID" value="MBC1170603.1"/>
    <property type="molecule type" value="Transcribed_RNA"/>
</dbReference>
<dbReference type="InterPro" id="IPR011020">
    <property type="entry name" value="HTTM-like"/>
</dbReference>
<feature type="transmembrane region" description="Helical" evidence="15">
    <location>
        <begin position="179"/>
        <end position="200"/>
    </location>
</feature>
<name>A0A7G3AGV5_LUTLO</name>
<sequence>MGIIYGIMWFGALGICIGYRFRASCLMFCLPYWYIFFLDKSSWNNHSYLYGLLSILFFFTSANKFCAFDAKMATNNYRDTEVPFWNYFLLKFQFFILYFVAGLKKFSIEWLSGYAMTNLGYHWIFAPFRIILGAGMTDLLIIHWFGFLFDLTIAFFLIWRRTRPVASLVAAAFHLMNSRLFTIGMFPWVCLVEMPLFYAFDWPRRIFRKDTKNTSQAPKDREVAKSTSKSTSQQRLTTTWIILYMALQFFLPYSHFITKGYNNWTEGLYGYSWDMMVHSWDTVLISIKVVDKKNNHTLYVEPYAFSETDRWTKHADMALQYAQCVHRNLIEGVAEAKTTEIDPQHVAIFFDIWCSMNKRFQQRVFDPRTDLLRAHWSPFEQTTWVLPLLSELSYLRPRMAEIAEDVLMWNNYTDIMFIADFPGLQMENFISKDLDNVTITCIDGSIKVSSEASDDTMTLTPGQSVKLHAGIFHRVLVLGETPACYMYTFQNQTMKNLTEGGHLLVEDEPPLLPIVDELHHRWENFVKFFAHVGNSLLFEVYGVPMPMRI</sequence>
<dbReference type="InterPro" id="IPR007782">
    <property type="entry name" value="VKG_COase"/>
</dbReference>
<proteinExistence type="predicted"/>
<feature type="transmembrane region" description="Helical" evidence="15">
    <location>
        <begin position="139"/>
        <end position="159"/>
    </location>
</feature>
<comment type="subcellular location">
    <subcellularLocation>
        <location evidence="1">Endoplasmic reticulum membrane</location>
        <topology evidence="1">Multi-pass membrane protein</topology>
    </subcellularLocation>
</comment>
<dbReference type="InterPro" id="IPR011051">
    <property type="entry name" value="RmlC_Cupin_sf"/>
</dbReference>
<keyword evidence="10" id="KW-0456">Lyase</keyword>
<accession>A0A7G3AGV5</accession>
<evidence type="ECO:0000256" key="11">
    <source>
        <dbReference type="ARBA" id="ARBA00030083"/>
    </source>
</evidence>
<dbReference type="InterPro" id="IPR053934">
    <property type="entry name" value="HTTM_dom"/>
</dbReference>
<evidence type="ECO:0000256" key="3">
    <source>
        <dbReference type="ARBA" id="ARBA00017054"/>
    </source>
</evidence>
<dbReference type="GO" id="GO:0008488">
    <property type="term" value="F:gamma-glutamyl carboxylase activity"/>
    <property type="evidence" value="ECO:0007669"/>
    <property type="project" value="UniProtKB-EC"/>
</dbReference>
<evidence type="ECO:0000256" key="9">
    <source>
        <dbReference type="ARBA" id="ARBA00023157"/>
    </source>
</evidence>
<dbReference type="Pfam" id="PF22777">
    <property type="entry name" value="VKGC_lumenal_dom"/>
    <property type="match status" value="1"/>
</dbReference>
<dbReference type="VEuPathDB" id="VectorBase:LLONM1_007101"/>
<reference evidence="17" key="1">
    <citation type="journal article" date="2020" name="BMC">
        <title>Leishmania infection induces a limited differential gene expression in the sand fly midgut.</title>
        <authorList>
            <person name="Coutinho-Abreu I.V."/>
            <person name="Serafim T.D."/>
            <person name="Meneses C."/>
            <person name="Kamhawi S."/>
            <person name="Oliveira F."/>
            <person name="Valenzuela J.G."/>
        </authorList>
    </citation>
    <scope>NUCLEOTIDE SEQUENCE</scope>
    <source>
        <strain evidence="17">Jacobina</strain>
        <tissue evidence="17">Midgut</tissue>
    </source>
</reference>
<evidence type="ECO:0000256" key="1">
    <source>
        <dbReference type="ARBA" id="ARBA00004477"/>
    </source>
</evidence>
<evidence type="ECO:0000256" key="8">
    <source>
        <dbReference type="ARBA" id="ARBA00023136"/>
    </source>
</evidence>
<evidence type="ECO:0000256" key="7">
    <source>
        <dbReference type="ARBA" id="ARBA00022990"/>
    </source>
</evidence>
<keyword evidence="9" id="KW-1015">Disulfide bond</keyword>
<dbReference type="PANTHER" id="PTHR12639">
    <property type="entry name" value="VITAMIN K-DEPENDENT GAMMA-CARBOXYLASE"/>
    <property type="match status" value="1"/>
</dbReference>
<evidence type="ECO:0000256" key="12">
    <source>
        <dbReference type="ARBA" id="ARBA00030249"/>
    </source>
</evidence>
<dbReference type="InterPro" id="IPR053935">
    <property type="entry name" value="VKGC_lumenal_dom"/>
</dbReference>
<evidence type="ECO:0000256" key="14">
    <source>
        <dbReference type="ARBA" id="ARBA00048415"/>
    </source>
</evidence>
<keyword evidence="4 15" id="KW-0812">Transmembrane</keyword>
<comment type="catalytic activity">
    <reaction evidence="14">
        <text>4-carboxy-L-glutamyl-[protein] + 2,3-epoxyphylloquinone + H2O + H(+) = phylloquinol + L-glutamyl-[protein] + CO2 + O2</text>
        <dbReference type="Rhea" id="RHEA:45140"/>
        <dbReference type="Rhea" id="RHEA-COMP:10208"/>
        <dbReference type="Rhea" id="RHEA-COMP:11094"/>
        <dbReference type="ChEBI" id="CHEBI:15377"/>
        <dbReference type="ChEBI" id="CHEBI:15378"/>
        <dbReference type="ChEBI" id="CHEBI:15379"/>
        <dbReference type="ChEBI" id="CHEBI:15759"/>
        <dbReference type="ChEBI" id="CHEBI:16526"/>
        <dbReference type="ChEBI" id="CHEBI:28433"/>
        <dbReference type="ChEBI" id="CHEBI:29973"/>
        <dbReference type="ChEBI" id="CHEBI:84990"/>
        <dbReference type="EC" id="4.1.1.90"/>
    </reaction>
    <physiologicalReaction direction="right-to-left" evidence="14">
        <dbReference type="Rhea" id="RHEA:45142"/>
    </physiologicalReaction>
</comment>
<keyword evidence="5" id="KW-0256">Endoplasmic reticulum</keyword>
<evidence type="ECO:0000256" key="13">
    <source>
        <dbReference type="ARBA" id="ARBA00032107"/>
    </source>
</evidence>
<dbReference type="PANTHER" id="PTHR12639:SF6">
    <property type="entry name" value="VITAMIN K-DEPENDENT GAMMA-CARBOXYLASE"/>
    <property type="match status" value="1"/>
</dbReference>
<feature type="domain" description="HTTM-like" evidence="16">
    <location>
        <begin position="1"/>
        <end position="202"/>
    </location>
</feature>
<dbReference type="SMART" id="SM00752">
    <property type="entry name" value="HTTM"/>
    <property type="match status" value="1"/>
</dbReference>
<dbReference type="GO" id="GO:0005789">
    <property type="term" value="C:endoplasmic reticulum membrane"/>
    <property type="evidence" value="ECO:0007669"/>
    <property type="project" value="UniProtKB-SubCell"/>
</dbReference>
<dbReference type="GO" id="GO:0019842">
    <property type="term" value="F:vitamin binding"/>
    <property type="evidence" value="ECO:0007669"/>
    <property type="project" value="TreeGrafter"/>
</dbReference>
<evidence type="ECO:0000313" key="17">
    <source>
        <dbReference type="EMBL" id="MBC1170603.1"/>
    </source>
</evidence>
<dbReference type="AlphaFoldDB" id="A0A7G3AGV5"/>
<protein>
    <recommendedName>
        <fullName evidence="3">Vitamin K-dependent gamma-carboxylase</fullName>
        <ecNumber evidence="2">4.1.1.90</ecNumber>
    </recommendedName>
    <alternativeName>
        <fullName evidence="11">Gamma-glutamyl carboxylase</fullName>
    </alternativeName>
    <alternativeName>
        <fullName evidence="12">Peptidyl-glutamate 4-carboxylase</fullName>
    </alternativeName>
    <alternativeName>
        <fullName evidence="13">Vitamin K gamma glutamyl carboxylase</fullName>
    </alternativeName>
</protein>
<dbReference type="SUPFAM" id="SSF51182">
    <property type="entry name" value="RmlC-like cupins"/>
    <property type="match status" value="1"/>
</dbReference>
<organism evidence="17">
    <name type="scientific">Lutzomyia longipalpis</name>
    <name type="common">Sand fly</name>
    <dbReference type="NCBI Taxonomy" id="7200"/>
    <lineage>
        <taxon>Eukaryota</taxon>
        <taxon>Metazoa</taxon>
        <taxon>Ecdysozoa</taxon>
        <taxon>Arthropoda</taxon>
        <taxon>Hexapoda</taxon>
        <taxon>Insecta</taxon>
        <taxon>Pterygota</taxon>
        <taxon>Neoptera</taxon>
        <taxon>Endopterygota</taxon>
        <taxon>Diptera</taxon>
        <taxon>Nematocera</taxon>
        <taxon>Psychodoidea</taxon>
        <taxon>Psychodidae</taxon>
        <taxon>Lutzomyia</taxon>
        <taxon>Lutzomyia</taxon>
    </lineage>
</organism>
<evidence type="ECO:0000259" key="16">
    <source>
        <dbReference type="SMART" id="SM00752"/>
    </source>
</evidence>
<keyword evidence="8 15" id="KW-0472">Membrane</keyword>
<dbReference type="Pfam" id="PF05090">
    <property type="entry name" value="HTTM"/>
    <property type="match status" value="1"/>
</dbReference>